<name>A0A3E2TH02_9FIRM</name>
<comment type="caution">
    <text evidence="7">The sequence shown here is derived from an EMBL/GenBank/DDBJ whole genome shotgun (WGS) entry which is preliminary data.</text>
</comment>
<dbReference type="EMBL" id="QVEU01000005">
    <property type="protein sequence ID" value="RGB75537.1"/>
    <property type="molecule type" value="Genomic_DNA"/>
</dbReference>
<evidence type="ECO:0000256" key="1">
    <source>
        <dbReference type="ARBA" id="ARBA00004141"/>
    </source>
</evidence>
<feature type="transmembrane region" description="Helical" evidence="6">
    <location>
        <begin position="44"/>
        <end position="69"/>
    </location>
</feature>
<gene>
    <name evidence="7" type="ORF">DXA39_06955</name>
</gene>
<comment type="subcellular location">
    <subcellularLocation>
        <location evidence="1">Membrane</location>
        <topology evidence="1">Multi-pass membrane protein</topology>
    </subcellularLocation>
</comment>
<sequence length="451" mass="49258">MGESNVKDNQINTRDEFKSKWGFTLSSIGSAVGMGNIWRFPVMISLWGGMSFFIPYILFVILIASTGVIEEYTLGRLTRSGPVGAFRYASGRKGKAKLGERLGIIPVLGSLALAIGYTCVMGWIFKYAFMAIDGKLNSMGTNMDLIVNTFNQTASSFSNNKWIIVAGVISLMIMSLGIANGIERINKILMPILFFLLLGLGIYIYHQPNAINGYQYIFTIDPNKISDLKLWVFAFGQAFFSLSIAGNGSVIYGSYLPSEEDIPSAARNVAFFDTLAAMLASLVIIPAMAVGNANLSEGGPGLMFIYLVNVFNQMHGGRIIMILFYIAVLFAGISSIINLYEAPVAYLEEKFRFKRLNAAALINITGIIVAILVQGIVGAWMDFVSIVIAPLGALLAGIMFFWMLDKDSALYEINKGRTKPINSLFYKLGKYVYCLLSILALILGIAFGGIG</sequence>
<dbReference type="AlphaFoldDB" id="A0A3E2TH02"/>
<dbReference type="PRINTS" id="PR00176">
    <property type="entry name" value="NANEUSMPORT"/>
</dbReference>
<dbReference type="NCBIfam" id="NF037979">
    <property type="entry name" value="Na_transp"/>
    <property type="match status" value="1"/>
</dbReference>
<protein>
    <submittedName>
        <fullName evidence="7">Sodium-dependent transporter</fullName>
    </submittedName>
</protein>
<dbReference type="OrthoDB" id="9762833at2"/>
<feature type="transmembrane region" description="Helical" evidence="6">
    <location>
        <begin position="230"/>
        <end position="255"/>
    </location>
</feature>
<dbReference type="InterPro" id="IPR037272">
    <property type="entry name" value="SNS_sf"/>
</dbReference>
<evidence type="ECO:0000256" key="5">
    <source>
        <dbReference type="ARBA" id="ARBA00023136"/>
    </source>
</evidence>
<evidence type="ECO:0000313" key="7">
    <source>
        <dbReference type="EMBL" id="RGB75537.1"/>
    </source>
</evidence>
<dbReference type="PANTHER" id="PTHR42948:SF1">
    <property type="entry name" value="TRANSPORTER"/>
    <property type="match status" value="1"/>
</dbReference>
<feature type="transmembrane region" description="Helical" evidence="6">
    <location>
        <begin position="162"/>
        <end position="181"/>
    </location>
</feature>
<keyword evidence="3 6" id="KW-0812">Transmembrane</keyword>
<evidence type="ECO:0000313" key="8">
    <source>
        <dbReference type="Proteomes" id="UP000261011"/>
    </source>
</evidence>
<dbReference type="InterPro" id="IPR047218">
    <property type="entry name" value="YocR/YhdH-like"/>
</dbReference>
<evidence type="ECO:0000256" key="2">
    <source>
        <dbReference type="ARBA" id="ARBA00022448"/>
    </source>
</evidence>
<feature type="transmembrane region" description="Helical" evidence="6">
    <location>
        <begin position="21"/>
        <end position="38"/>
    </location>
</feature>
<feature type="transmembrane region" description="Helical" evidence="6">
    <location>
        <begin position="383"/>
        <end position="404"/>
    </location>
</feature>
<evidence type="ECO:0000256" key="6">
    <source>
        <dbReference type="SAM" id="Phobius"/>
    </source>
</evidence>
<organism evidence="7 8">
    <name type="scientific">Anaerococcus nagyae</name>
    <dbReference type="NCBI Taxonomy" id="1755241"/>
    <lineage>
        <taxon>Bacteria</taxon>
        <taxon>Bacillati</taxon>
        <taxon>Bacillota</taxon>
        <taxon>Tissierellia</taxon>
        <taxon>Tissierellales</taxon>
        <taxon>Peptoniphilaceae</taxon>
        <taxon>Anaerococcus</taxon>
    </lineage>
</organism>
<feature type="transmembrane region" description="Helical" evidence="6">
    <location>
        <begin position="102"/>
        <end position="125"/>
    </location>
</feature>
<feature type="transmembrane region" description="Helical" evidence="6">
    <location>
        <begin position="275"/>
        <end position="295"/>
    </location>
</feature>
<dbReference type="PANTHER" id="PTHR42948">
    <property type="entry name" value="TRANSPORTER"/>
    <property type="match status" value="1"/>
</dbReference>
<feature type="transmembrane region" description="Helical" evidence="6">
    <location>
        <begin position="358"/>
        <end position="377"/>
    </location>
</feature>
<dbReference type="Pfam" id="PF00209">
    <property type="entry name" value="SNF"/>
    <property type="match status" value="2"/>
</dbReference>
<dbReference type="RefSeq" id="WP_117521987.1">
    <property type="nucleotide sequence ID" value="NZ_JBHWSY010000058.1"/>
</dbReference>
<evidence type="ECO:0000256" key="3">
    <source>
        <dbReference type="ARBA" id="ARBA00022692"/>
    </source>
</evidence>
<proteinExistence type="predicted"/>
<feature type="transmembrane region" description="Helical" evidence="6">
    <location>
        <begin position="188"/>
        <end position="206"/>
    </location>
</feature>
<accession>A0A3E2TH02</accession>
<dbReference type="CDD" id="cd10336">
    <property type="entry name" value="SLC6sbd_Tyt1-Like"/>
    <property type="match status" value="1"/>
</dbReference>
<keyword evidence="8" id="KW-1185">Reference proteome</keyword>
<dbReference type="PROSITE" id="PS50267">
    <property type="entry name" value="NA_NEUROTRAN_SYMP_3"/>
    <property type="match status" value="1"/>
</dbReference>
<feature type="transmembrane region" description="Helical" evidence="6">
    <location>
        <begin position="315"/>
        <end position="337"/>
    </location>
</feature>
<dbReference type="InterPro" id="IPR000175">
    <property type="entry name" value="Na/ntran_symport"/>
</dbReference>
<keyword evidence="5 6" id="KW-0472">Membrane</keyword>
<dbReference type="Proteomes" id="UP000261011">
    <property type="component" value="Unassembled WGS sequence"/>
</dbReference>
<reference evidence="7 8" key="1">
    <citation type="submission" date="2018-08" db="EMBL/GenBank/DDBJ databases">
        <title>A genome reference for cultivated species of the human gut microbiota.</title>
        <authorList>
            <person name="Zou Y."/>
            <person name="Xue W."/>
            <person name="Luo G."/>
        </authorList>
    </citation>
    <scope>NUCLEOTIDE SEQUENCE [LARGE SCALE GENOMIC DNA]</scope>
    <source>
        <strain evidence="7 8">OF01-3</strain>
    </source>
</reference>
<dbReference type="GO" id="GO:0016020">
    <property type="term" value="C:membrane"/>
    <property type="evidence" value="ECO:0007669"/>
    <property type="project" value="UniProtKB-SubCell"/>
</dbReference>
<keyword evidence="2" id="KW-0813">Transport</keyword>
<dbReference type="SUPFAM" id="SSF161070">
    <property type="entry name" value="SNF-like"/>
    <property type="match status" value="1"/>
</dbReference>
<evidence type="ECO:0000256" key="4">
    <source>
        <dbReference type="ARBA" id="ARBA00022989"/>
    </source>
</evidence>
<keyword evidence="4 6" id="KW-1133">Transmembrane helix</keyword>
<feature type="transmembrane region" description="Helical" evidence="6">
    <location>
        <begin position="424"/>
        <end position="450"/>
    </location>
</feature>